<proteinExistence type="predicted"/>
<gene>
    <name evidence="1" type="ORF">DFA_11405</name>
</gene>
<protein>
    <submittedName>
        <fullName evidence="1">Uncharacterized protein</fullName>
    </submittedName>
</protein>
<accession>F4QCR2</accession>
<dbReference type="GeneID" id="14865314"/>
<dbReference type="Proteomes" id="UP000007797">
    <property type="component" value="Unassembled WGS sequence"/>
</dbReference>
<evidence type="ECO:0000313" key="1">
    <source>
        <dbReference type="EMBL" id="EGG13644.1"/>
    </source>
</evidence>
<name>F4QCR2_CACFS</name>
<dbReference type="KEGG" id="dfa:DFA_11405"/>
<evidence type="ECO:0000313" key="2">
    <source>
        <dbReference type="Proteomes" id="UP000007797"/>
    </source>
</evidence>
<reference evidence="2" key="1">
    <citation type="journal article" date="2011" name="Genome Res.">
        <title>Phylogeny-wide analysis of social amoeba genomes highlights ancient origins for complex intercellular communication.</title>
        <authorList>
            <person name="Heidel A.J."/>
            <person name="Lawal H.M."/>
            <person name="Felder M."/>
            <person name="Schilde C."/>
            <person name="Helps N.R."/>
            <person name="Tunggal B."/>
            <person name="Rivero F."/>
            <person name="John U."/>
            <person name="Schleicher M."/>
            <person name="Eichinger L."/>
            <person name="Platzer M."/>
            <person name="Noegel A.A."/>
            <person name="Schaap P."/>
            <person name="Gloeckner G."/>
        </authorList>
    </citation>
    <scope>NUCLEOTIDE SEQUENCE [LARGE SCALE GENOMIC DNA]</scope>
    <source>
        <strain evidence="2">SH3</strain>
    </source>
</reference>
<sequence length="53" mass="6538">MKMSKFQEYLSPHSNWSLEIHIYLSIYLNRTSRIRVIKDDRRPSSFIKYRCTQ</sequence>
<dbReference type="EMBL" id="GL883029">
    <property type="protein sequence ID" value="EGG13644.1"/>
    <property type="molecule type" value="Genomic_DNA"/>
</dbReference>
<dbReference type="RefSeq" id="XP_004350348.1">
    <property type="nucleotide sequence ID" value="XM_004350298.1"/>
</dbReference>
<dbReference type="AlphaFoldDB" id="F4QCR2"/>
<organism evidence="1 2">
    <name type="scientific">Cavenderia fasciculata</name>
    <name type="common">Slime mold</name>
    <name type="synonym">Dictyostelium fasciculatum</name>
    <dbReference type="NCBI Taxonomy" id="261658"/>
    <lineage>
        <taxon>Eukaryota</taxon>
        <taxon>Amoebozoa</taxon>
        <taxon>Evosea</taxon>
        <taxon>Eumycetozoa</taxon>
        <taxon>Dictyostelia</taxon>
        <taxon>Acytosteliales</taxon>
        <taxon>Cavenderiaceae</taxon>
        <taxon>Cavenderia</taxon>
    </lineage>
</organism>
<keyword evidence="2" id="KW-1185">Reference proteome</keyword>